<keyword evidence="5" id="KW-0131">Cell cycle</keyword>
<dbReference type="SUPFAM" id="SSF69304">
    <property type="entry name" value="Tricorn protease N-terminal domain"/>
    <property type="match status" value="1"/>
</dbReference>
<evidence type="ECO:0000313" key="9">
    <source>
        <dbReference type="Proteomes" id="UP000610558"/>
    </source>
</evidence>
<dbReference type="InterPro" id="IPR007195">
    <property type="entry name" value="TolB_N"/>
</dbReference>
<dbReference type="EMBL" id="JACXLD010000007">
    <property type="protein sequence ID" value="MBD2859804.1"/>
    <property type="molecule type" value="Genomic_DNA"/>
</dbReference>
<evidence type="ECO:0000256" key="3">
    <source>
        <dbReference type="ARBA" id="ARBA00022729"/>
    </source>
</evidence>
<evidence type="ECO:0000256" key="2">
    <source>
        <dbReference type="ARBA" id="ARBA00009820"/>
    </source>
</evidence>
<comment type="function">
    <text evidence="5">Part of the Tol-Pal system, which plays a role in outer membrane invagination during cell division and is important for maintaining outer membrane integrity.</text>
</comment>
<keyword evidence="3 5" id="KW-0732">Signal</keyword>
<dbReference type="Proteomes" id="UP000610558">
    <property type="component" value="Unassembled WGS sequence"/>
</dbReference>
<comment type="similarity">
    <text evidence="2 5">Belongs to the TolB family.</text>
</comment>
<evidence type="ECO:0000259" key="7">
    <source>
        <dbReference type="Pfam" id="PF04052"/>
    </source>
</evidence>
<dbReference type="InterPro" id="IPR011659">
    <property type="entry name" value="WD40"/>
</dbReference>
<dbReference type="GO" id="GO:0051301">
    <property type="term" value="P:cell division"/>
    <property type="evidence" value="ECO:0007669"/>
    <property type="project" value="UniProtKB-UniRule"/>
</dbReference>
<sequence length="425" mass="47404">MMFALVMLISQLSAAADLTIEINRGNDDPLPIAIVPFSWQAGFTVPEDIARIVERDLHRSGQFAPIPREDMISRPDSSREVYYGDWKSLGVDYILVGKLGLNGSNGLSASYELMDVNTQRVIFTATDIASFSKARYLAHTISDRIYEKLTNIRGAFRTELLYVSSTRDTDKPRFRLIKSDIDGANEVVLLDQNQPIMSPTWSPEGKRIAYVSFETTRPAIYLHNLETGQREQLTNYPGLNGSPTFSPDGRKLAMVLSKDGSPDIYVMDLASRQLDRLTDHFAIDTEPAWLGDGKSIVFTSDRGGKPQIYSVALDGQQLQRLTFEGDYNARARVLPDDLGLILVHRNQGDYHIAIYDTKRRKMEVLTTTSLDESPSVAPNATMLLYATSYRGKGILAAVSVDGGVTYRLPSQYGDVREPAWSPFLD</sequence>
<dbReference type="GO" id="GO:0042597">
    <property type="term" value="C:periplasmic space"/>
    <property type="evidence" value="ECO:0007669"/>
    <property type="project" value="UniProtKB-SubCell"/>
</dbReference>
<dbReference type="InterPro" id="IPR014167">
    <property type="entry name" value="Tol-Pal_TolB"/>
</dbReference>
<comment type="subcellular location">
    <subcellularLocation>
        <location evidence="1 5">Periplasm</location>
    </subcellularLocation>
</comment>
<comment type="subunit">
    <text evidence="5">The Tol-Pal system is composed of five core proteins: the inner membrane proteins TolA, TolQ and TolR, the periplasmic protein TolB and the outer membrane protein Pal. They form a network linking the inner and outer membranes and the peptidoglycan layer.</text>
</comment>
<dbReference type="NCBIfam" id="TIGR02800">
    <property type="entry name" value="propeller_TolB"/>
    <property type="match status" value="1"/>
</dbReference>
<keyword evidence="5" id="KW-0132">Cell division</keyword>
<feature type="chain" id="PRO_5038009018" description="Tol-Pal system protein TolB" evidence="6">
    <location>
        <begin position="16"/>
        <end position="425"/>
    </location>
</feature>
<dbReference type="Pfam" id="PF04052">
    <property type="entry name" value="TolB_N"/>
    <property type="match status" value="1"/>
</dbReference>
<dbReference type="AlphaFoldDB" id="A0A927GXV3"/>
<feature type="signal peptide" evidence="6">
    <location>
        <begin position="1"/>
        <end position="15"/>
    </location>
</feature>
<comment type="caution">
    <text evidence="8">The sequence shown here is derived from an EMBL/GenBank/DDBJ whole genome shotgun (WGS) entry which is preliminary data.</text>
</comment>
<dbReference type="Gene3D" id="3.40.50.10070">
    <property type="entry name" value="TolB, N-terminal domain"/>
    <property type="match status" value="1"/>
</dbReference>
<dbReference type="PANTHER" id="PTHR36842">
    <property type="entry name" value="PROTEIN TOLB HOMOLOG"/>
    <property type="match status" value="1"/>
</dbReference>
<evidence type="ECO:0000256" key="1">
    <source>
        <dbReference type="ARBA" id="ARBA00004418"/>
    </source>
</evidence>
<dbReference type="Gene3D" id="2.120.10.30">
    <property type="entry name" value="TolB, C-terminal domain"/>
    <property type="match status" value="1"/>
</dbReference>
<evidence type="ECO:0000256" key="4">
    <source>
        <dbReference type="ARBA" id="ARBA00022764"/>
    </source>
</evidence>
<proteinExistence type="inferred from homology"/>
<keyword evidence="9" id="KW-1185">Reference proteome</keyword>
<name>A0A927GXV3_9GAMM</name>
<dbReference type="HAMAP" id="MF_00671">
    <property type="entry name" value="TolB"/>
    <property type="match status" value="1"/>
</dbReference>
<gene>
    <name evidence="5 8" type="primary">tolB</name>
    <name evidence="8" type="ORF">IB286_12395</name>
</gene>
<dbReference type="Pfam" id="PF07676">
    <property type="entry name" value="PD40"/>
    <property type="match status" value="3"/>
</dbReference>
<evidence type="ECO:0000256" key="5">
    <source>
        <dbReference type="HAMAP-Rule" id="MF_00671"/>
    </source>
</evidence>
<feature type="domain" description="TolB N-terminal" evidence="7">
    <location>
        <begin position="18"/>
        <end position="120"/>
    </location>
</feature>
<dbReference type="SUPFAM" id="SSF52964">
    <property type="entry name" value="TolB, N-terminal domain"/>
    <property type="match status" value="1"/>
</dbReference>
<reference evidence="8" key="1">
    <citation type="submission" date="2020-09" db="EMBL/GenBank/DDBJ databases">
        <authorList>
            <person name="Yoon J.-W."/>
        </authorList>
    </citation>
    <scope>NUCLEOTIDE SEQUENCE</scope>
    <source>
        <strain evidence="8">KMU-158</strain>
    </source>
</reference>
<evidence type="ECO:0000256" key="6">
    <source>
        <dbReference type="SAM" id="SignalP"/>
    </source>
</evidence>
<dbReference type="PANTHER" id="PTHR36842:SF1">
    <property type="entry name" value="PROTEIN TOLB"/>
    <property type="match status" value="1"/>
</dbReference>
<evidence type="ECO:0000313" key="8">
    <source>
        <dbReference type="EMBL" id="MBD2859804.1"/>
    </source>
</evidence>
<dbReference type="GO" id="GO:0017038">
    <property type="term" value="P:protein import"/>
    <property type="evidence" value="ECO:0007669"/>
    <property type="project" value="InterPro"/>
</dbReference>
<organism evidence="8 9">
    <name type="scientific">Spongiibacter pelagi</name>
    <dbReference type="NCBI Taxonomy" id="2760804"/>
    <lineage>
        <taxon>Bacteria</taxon>
        <taxon>Pseudomonadati</taxon>
        <taxon>Pseudomonadota</taxon>
        <taxon>Gammaproteobacteria</taxon>
        <taxon>Cellvibrionales</taxon>
        <taxon>Spongiibacteraceae</taxon>
        <taxon>Spongiibacter</taxon>
    </lineage>
</organism>
<protein>
    <recommendedName>
        <fullName evidence="5">Tol-Pal system protein TolB</fullName>
    </recommendedName>
</protein>
<keyword evidence="4 5" id="KW-0574">Periplasm</keyword>
<accession>A0A927GXV3</accession>
<dbReference type="InterPro" id="IPR011042">
    <property type="entry name" value="6-blade_b-propeller_TolB-like"/>
</dbReference>